<evidence type="ECO:0000313" key="2">
    <source>
        <dbReference type="Proteomes" id="UP000324222"/>
    </source>
</evidence>
<sequence length="148" mass="17097">MGEITTSTIPQWTYSHVRDRCAQTLLARLRIGHTYLTQRYLMTRDPQPYCDDCLVPLTVRHLLVECPSLIELRHRYLYRCRNRDSGVYYISKVLGPECLAQGHDRGHMTLAVAAPFIKSIHPSTTHRQAERLRSNDPAHLNSRCLLVV</sequence>
<name>A0A5B7I4W6_PORTR</name>
<dbReference type="AlphaFoldDB" id="A0A5B7I4W6"/>
<organism evidence="1 2">
    <name type="scientific">Portunus trituberculatus</name>
    <name type="common">Swimming crab</name>
    <name type="synonym">Neptunus trituberculatus</name>
    <dbReference type="NCBI Taxonomy" id="210409"/>
    <lineage>
        <taxon>Eukaryota</taxon>
        <taxon>Metazoa</taxon>
        <taxon>Ecdysozoa</taxon>
        <taxon>Arthropoda</taxon>
        <taxon>Crustacea</taxon>
        <taxon>Multicrustacea</taxon>
        <taxon>Malacostraca</taxon>
        <taxon>Eumalacostraca</taxon>
        <taxon>Eucarida</taxon>
        <taxon>Decapoda</taxon>
        <taxon>Pleocyemata</taxon>
        <taxon>Brachyura</taxon>
        <taxon>Eubrachyura</taxon>
        <taxon>Portunoidea</taxon>
        <taxon>Portunidae</taxon>
        <taxon>Portuninae</taxon>
        <taxon>Portunus</taxon>
    </lineage>
</organism>
<comment type="caution">
    <text evidence="1">The sequence shown here is derived from an EMBL/GenBank/DDBJ whole genome shotgun (WGS) entry which is preliminary data.</text>
</comment>
<dbReference type="Proteomes" id="UP000324222">
    <property type="component" value="Unassembled WGS sequence"/>
</dbReference>
<reference evidence="1 2" key="1">
    <citation type="submission" date="2019-05" db="EMBL/GenBank/DDBJ databases">
        <title>Another draft genome of Portunus trituberculatus and its Hox gene families provides insights of decapod evolution.</title>
        <authorList>
            <person name="Jeong J.-H."/>
            <person name="Song I."/>
            <person name="Kim S."/>
            <person name="Choi T."/>
            <person name="Kim D."/>
            <person name="Ryu S."/>
            <person name="Kim W."/>
        </authorList>
    </citation>
    <scope>NUCLEOTIDE SEQUENCE [LARGE SCALE GENOMIC DNA]</scope>
    <source>
        <tissue evidence="1">Muscle</tissue>
    </source>
</reference>
<accession>A0A5B7I4W6</accession>
<evidence type="ECO:0000313" key="1">
    <source>
        <dbReference type="EMBL" id="MPC76919.1"/>
    </source>
</evidence>
<keyword evidence="2" id="KW-1185">Reference proteome</keyword>
<dbReference type="EMBL" id="VSRR010044568">
    <property type="protein sequence ID" value="MPC76919.1"/>
    <property type="molecule type" value="Genomic_DNA"/>
</dbReference>
<proteinExistence type="predicted"/>
<protein>
    <submittedName>
        <fullName evidence="1">Uncharacterized protein</fullName>
    </submittedName>
</protein>
<gene>
    <name evidence="1" type="ORF">E2C01_071355</name>
</gene>